<dbReference type="Proteomes" id="UP000295560">
    <property type="component" value="Unassembled WGS sequence"/>
</dbReference>
<keyword evidence="2" id="KW-1185">Reference proteome</keyword>
<name>A0A4R1HXW5_PSEEN</name>
<dbReference type="AlphaFoldDB" id="A0A4R1HXW5"/>
<protein>
    <submittedName>
        <fullName evidence="1">Uncharacterized protein</fullName>
    </submittedName>
</protein>
<gene>
    <name evidence="1" type="ORF">EV378_1792</name>
</gene>
<evidence type="ECO:0000313" key="1">
    <source>
        <dbReference type="EMBL" id="TCK25965.1"/>
    </source>
</evidence>
<proteinExistence type="predicted"/>
<accession>A0A4R1HXW5</accession>
<dbReference type="RefSeq" id="WP_132422561.1">
    <property type="nucleotide sequence ID" value="NZ_SMFZ01000001.1"/>
</dbReference>
<comment type="caution">
    <text evidence="1">The sequence shown here is derived from an EMBL/GenBank/DDBJ whole genome shotgun (WGS) entry which is preliminary data.</text>
</comment>
<dbReference type="EMBL" id="SMFZ01000001">
    <property type="protein sequence ID" value="TCK25965.1"/>
    <property type="molecule type" value="Genomic_DNA"/>
</dbReference>
<dbReference type="OrthoDB" id="5192951at2"/>
<sequence length="90" mass="8913">MSLDARNVADRIGTCPDVSGLHSGPLGTIVTPTEAGPVIGIRINSSMIVLGIVVGPGADAADVAAGVRARVSDVAPGLPVSLSFRKLPAA</sequence>
<reference evidence="1 2" key="1">
    <citation type="submission" date="2019-03" db="EMBL/GenBank/DDBJ databases">
        <title>Sequencing the genomes of 1000 actinobacteria strains.</title>
        <authorList>
            <person name="Klenk H.-P."/>
        </authorList>
    </citation>
    <scope>NUCLEOTIDE SEQUENCE [LARGE SCALE GENOMIC DNA]</scope>
    <source>
        <strain evidence="1 2">DSM 44969</strain>
    </source>
</reference>
<organism evidence="1 2">
    <name type="scientific">Pseudonocardia endophytica</name>
    <dbReference type="NCBI Taxonomy" id="401976"/>
    <lineage>
        <taxon>Bacteria</taxon>
        <taxon>Bacillati</taxon>
        <taxon>Actinomycetota</taxon>
        <taxon>Actinomycetes</taxon>
        <taxon>Pseudonocardiales</taxon>
        <taxon>Pseudonocardiaceae</taxon>
        <taxon>Pseudonocardia</taxon>
    </lineage>
</organism>
<evidence type="ECO:0000313" key="2">
    <source>
        <dbReference type="Proteomes" id="UP000295560"/>
    </source>
</evidence>